<dbReference type="SUPFAM" id="SSF53756">
    <property type="entry name" value="UDP-Glycosyltransferase/glycogen phosphorylase"/>
    <property type="match status" value="1"/>
</dbReference>
<sequence length="391" mass="41313">MHPAQSPAQPRTQSPDIAILSPIGRSGGRTHGGITPYVTALSAALCDAGTRVELVGFSPLDPRQSVAGIDPRLTVFNLGLAGRRRHRRALADYLARRQPRALLAAGHRANLLAAAQAGGATRIVLSVHNALTPGLRGLDPLRRLLRRRALRLRYPLADAIVCVSHGVAADLQRLVPASAARIAVIHNPIGSADAEPATSLHAWLASGSASGLAYEQQPPVVLAAGRLSRQKDFATLLRAFARMPGSHGYRLIIIGEGEERDNLARLAQRLGIDGRVALPGFVPNPRAHMAAARLFVLSSAWEGFGNVLVEAMGTGTPVVATDCDSGPREILQDGALGPLVPVGDHEALARAMAETLAAPVAAARLRERAADFAPRTVAARYLSILLPERQP</sequence>
<feature type="compositionally biased region" description="Polar residues" evidence="1">
    <location>
        <begin position="1"/>
        <end position="15"/>
    </location>
</feature>
<evidence type="ECO:0000259" key="3">
    <source>
        <dbReference type="Pfam" id="PF13439"/>
    </source>
</evidence>
<dbReference type="PANTHER" id="PTHR12526">
    <property type="entry name" value="GLYCOSYLTRANSFERASE"/>
    <property type="match status" value="1"/>
</dbReference>
<dbReference type="RefSeq" id="WP_150093605.1">
    <property type="nucleotide sequence ID" value="NZ_JBFUOH010000035.1"/>
</dbReference>
<name>A0A5M8FJF7_9GAMM</name>
<dbReference type="InterPro" id="IPR028098">
    <property type="entry name" value="Glyco_trans_4-like_N"/>
</dbReference>
<organism evidence="4 5">
    <name type="scientific">Thiohalocapsa marina</name>
    <dbReference type="NCBI Taxonomy" id="424902"/>
    <lineage>
        <taxon>Bacteria</taxon>
        <taxon>Pseudomonadati</taxon>
        <taxon>Pseudomonadota</taxon>
        <taxon>Gammaproteobacteria</taxon>
        <taxon>Chromatiales</taxon>
        <taxon>Chromatiaceae</taxon>
        <taxon>Thiohalocapsa</taxon>
    </lineage>
</organism>
<proteinExistence type="predicted"/>
<evidence type="ECO:0000313" key="4">
    <source>
        <dbReference type="EMBL" id="KAA6184644.1"/>
    </source>
</evidence>
<dbReference type="AlphaFoldDB" id="A0A5M8FJF7"/>
<gene>
    <name evidence="4" type="ORF">F2Q65_11790</name>
</gene>
<dbReference type="Proteomes" id="UP000322981">
    <property type="component" value="Unassembled WGS sequence"/>
</dbReference>
<evidence type="ECO:0000259" key="2">
    <source>
        <dbReference type="Pfam" id="PF00534"/>
    </source>
</evidence>
<dbReference type="EMBL" id="VWXX01000017">
    <property type="protein sequence ID" value="KAA6184644.1"/>
    <property type="molecule type" value="Genomic_DNA"/>
</dbReference>
<feature type="region of interest" description="Disordered" evidence="1">
    <location>
        <begin position="1"/>
        <end position="27"/>
    </location>
</feature>
<keyword evidence="4" id="KW-0808">Transferase</keyword>
<feature type="domain" description="Glycosyl transferase family 1" evidence="2">
    <location>
        <begin position="216"/>
        <end position="370"/>
    </location>
</feature>
<dbReference type="CDD" id="cd03811">
    <property type="entry name" value="GT4_GT28_WabH-like"/>
    <property type="match status" value="1"/>
</dbReference>
<protein>
    <submittedName>
        <fullName evidence="4">Glycosyltransferase</fullName>
    </submittedName>
</protein>
<dbReference type="GO" id="GO:0016757">
    <property type="term" value="F:glycosyltransferase activity"/>
    <property type="evidence" value="ECO:0007669"/>
    <property type="project" value="InterPro"/>
</dbReference>
<accession>A0A5M8FJF7</accession>
<dbReference type="Pfam" id="PF13439">
    <property type="entry name" value="Glyco_transf_4"/>
    <property type="match status" value="1"/>
</dbReference>
<dbReference type="InterPro" id="IPR001296">
    <property type="entry name" value="Glyco_trans_1"/>
</dbReference>
<evidence type="ECO:0000313" key="5">
    <source>
        <dbReference type="Proteomes" id="UP000322981"/>
    </source>
</evidence>
<dbReference type="OrthoDB" id="4611853at2"/>
<comment type="caution">
    <text evidence="4">The sequence shown here is derived from an EMBL/GenBank/DDBJ whole genome shotgun (WGS) entry which is preliminary data.</text>
</comment>
<evidence type="ECO:0000256" key="1">
    <source>
        <dbReference type="SAM" id="MobiDB-lite"/>
    </source>
</evidence>
<dbReference type="Gene3D" id="3.40.50.2000">
    <property type="entry name" value="Glycogen Phosphorylase B"/>
    <property type="match status" value="2"/>
</dbReference>
<feature type="domain" description="Glycosyltransferase subfamily 4-like N-terminal" evidence="3">
    <location>
        <begin position="32"/>
        <end position="189"/>
    </location>
</feature>
<dbReference type="Pfam" id="PF00534">
    <property type="entry name" value="Glycos_transf_1"/>
    <property type="match status" value="1"/>
</dbReference>
<dbReference type="GO" id="GO:1901135">
    <property type="term" value="P:carbohydrate derivative metabolic process"/>
    <property type="evidence" value="ECO:0007669"/>
    <property type="project" value="UniProtKB-ARBA"/>
</dbReference>
<reference evidence="4 5" key="1">
    <citation type="submission" date="2019-09" db="EMBL/GenBank/DDBJ databases">
        <title>Whole-genome sequence of the purple sulfur bacterium Thiohalocapsa marina DSM 19078.</title>
        <authorList>
            <person name="Kyndt J.A."/>
            <person name="Meyer T.E."/>
        </authorList>
    </citation>
    <scope>NUCLEOTIDE SEQUENCE [LARGE SCALE GENOMIC DNA]</scope>
    <source>
        <strain evidence="4 5">DSM 19078</strain>
    </source>
</reference>
<keyword evidence="5" id="KW-1185">Reference proteome</keyword>